<sequence length="579" mass="66928">MEKPRVEKKGSKKKKKSVSTSVRSPSPVRPTISSQGPDEVKQYSLFNIWGVTFALKALLFFGYHSTDFDVHRNWLAITHNLPVSKWYVEDTSQWTLDYPPFFAYFEWALSHLVPKFVADDGCLDIVEVGQYGKPTILFQRISVIASELVLFAALQWYMKSSANTYTSRSRAYVVASSLVLSPGLLIIDHIHFQYNGMMYGIFILMLTCARLEKYLMCGAWFSILLCFKHIYLYVAPAVFIFLLRAYCLNLKYDKSKPFLTNILSLVKWWNLIKLGSVVLSIFAVAFGPFVYYQVIPQLVSRLFPFSRGLTHAYWAPNFWAIYSFFDRLLIHIYKQIPISRSVLLKIFQFNPELLKMDELVNSTTRGIVGDIEFLILPAISPKLTFLLTLFYQIMALIPLFLQPTYGRFIGSITLCAYASFLFGWHVHEKAILLVIFPVSLIVSRDKRLLGPFNLLISCGYVSLFPLIYTSSEWVVKVFYTLLWYIIYYFNYRKVVKIPKNTTGESGGFILERVTNGYILGLGFIIILVSLIDLFESKFELLRRLEFMKLMIMSVYCGVGVISSWNGFSWLYFVDESIWE</sequence>
<feature type="transmembrane region" description="Helical" evidence="11">
    <location>
        <begin position="43"/>
        <end position="63"/>
    </location>
</feature>
<feature type="transmembrane region" description="Helical" evidence="11">
    <location>
        <begin position="141"/>
        <end position="158"/>
    </location>
</feature>
<evidence type="ECO:0000256" key="1">
    <source>
        <dbReference type="ARBA" id="ARBA00004477"/>
    </source>
</evidence>
<dbReference type="GO" id="GO:0006487">
    <property type="term" value="P:protein N-linked glycosylation"/>
    <property type="evidence" value="ECO:0007669"/>
    <property type="project" value="TreeGrafter"/>
</dbReference>
<feature type="transmembrane region" description="Helical" evidence="11">
    <location>
        <begin position="271"/>
        <end position="292"/>
    </location>
</feature>
<comment type="similarity">
    <text evidence="3 11">Belongs to the ALG6/ALG8 glucosyltransferase family.</text>
</comment>
<feature type="transmembrane region" description="Helical" evidence="11">
    <location>
        <begin position="512"/>
        <end position="531"/>
    </location>
</feature>
<dbReference type="Proteomes" id="UP000837801">
    <property type="component" value="Unassembled WGS sequence"/>
</dbReference>
<reference evidence="13" key="1">
    <citation type="submission" date="2022-03" db="EMBL/GenBank/DDBJ databases">
        <authorList>
            <person name="Legras J.-L."/>
            <person name="Devillers H."/>
            <person name="Grondin C."/>
        </authorList>
    </citation>
    <scope>NUCLEOTIDE SEQUENCE</scope>
    <source>
        <strain evidence="13">CLIB 1423</strain>
    </source>
</reference>
<feature type="transmembrane region" description="Helical" evidence="11">
    <location>
        <begin position="473"/>
        <end position="491"/>
    </location>
</feature>
<evidence type="ECO:0000256" key="2">
    <source>
        <dbReference type="ARBA" id="ARBA00004922"/>
    </source>
</evidence>
<feature type="transmembrane region" description="Helical" evidence="11">
    <location>
        <begin position="230"/>
        <end position="250"/>
    </location>
</feature>
<feature type="compositionally biased region" description="Low complexity" evidence="12">
    <location>
        <begin position="18"/>
        <end position="34"/>
    </location>
</feature>
<feature type="transmembrane region" description="Helical" evidence="11">
    <location>
        <begin position="448"/>
        <end position="467"/>
    </location>
</feature>
<comment type="caution">
    <text evidence="13">The sequence shown here is derived from an EMBL/GenBank/DDBJ whole genome shotgun (WGS) entry which is preliminary data.</text>
</comment>
<keyword evidence="6 11" id="KW-0812">Transmembrane</keyword>
<dbReference type="Pfam" id="PF03155">
    <property type="entry name" value="Alg6_Alg8"/>
    <property type="match status" value="1"/>
</dbReference>
<comment type="catalytic activity">
    <reaction evidence="10">
        <text>an alpha-D-Glc-(1-&gt;3)-alpha-D-Man-(1-&gt;2)-alpha-D-Man-(1-&gt;2)-alpha-D-Man-(1-&gt;3)-[alpha-D-Man-(1-&gt;2)-alpha-D-Man-(1-&gt;3)-[alpha-D-Man-(1-&gt;2)-alpha-D-Man-(1-&gt;6)]-alpha-D-Man-(1-&gt;6)]-beta-D-Man-(1-&gt;4)-beta-D-GlcNAc-(1-&gt;4)-alpha-D-GlcNAc-diphospho-di-trans,poly-cis-dolichol + a di-trans,poly-cis-dolichyl beta-D-glucosyl phosphate = an alpha-D-Glc-(1-&gt;3)-alpha-D-Glc-(1-&gt;3)-alpha-D-Man-(1-&gt;2)-alpha-D-Man-(1-&gt;2)-alpha-D-Man-(1-&gt;3)-[alpha-D-Man-(1-&gt;2)-alpha-D-Man-(1-&gt;3)-[alpha-D-Man-(1-&gt;2)-alpha-D-Man-(1-&gt;6)]-alpha-D-Man-(1-&gt;6)]-beta-D-Man-(1-&gt;4)-beta-D-GlcNAc-(1-&gt;4)-alpha-D-GlcNAc-diphospho-di-trans,poly-cis-dolichol + a di-trans,poly-cis-dolichyl phosphate + H(+)</text>
        <dbReference type="Rhea" id="RHEA:31307"/>
        <dbReference type="Rhea" id="RHEA-COMP:19498"/>
        <dbReference type="Rhea" id="RHEA-COMP:19502"/>
        <dbReference type="Rhea" id="RHEA-COMP:19521"/>
        <dbReference type="Rhea" id="RHEA-COMP:19522"/>
        <dbReference type="ChEBI" id="CHEBI:15378"/>
        <dbReference type="ChEBI" id="CHEBI:57525"/>
        <dbReference type="ChEBI" id="CHEBI:57683"/>
        <dbReference type="ChEBI" id="CHEBI:132521"/>
        <dbReference type="ChEBI" id="CHEBI:132522"/>
        <dbReference type="EC" id="2.4.1.265"/>
    </reaction>
    <physiologicalReaction direction="left-to-right" evidence="10">
        <dbReference type="Rhea" id="RHEA:31308"/>
    </physiologicalReaction>
</comment>
<comment type="subcellular location">
    <subcellularLocation>
        <location evidence="1 11">Endoplasmic reticulum membrane</location>
        <topology evidence="1 11">Multi-pass membrane protein</topology>
    </subcellularLocation>
</comment>
<dbReference type="OrthoDB" id="1689333at2759"/>
<dbReference type="GO" id="GO:0042283">
    <property type="term" value="F:dolichyl pyrophosphate Glc1Man9GlcNAc2 alpha-1,3-glucosyltransferase activity"/>
    <property type="evidence" value="ECO:0007669"/>
    <property type="project" value="UniProtKB-EC"/>
</dbReference>
<comment type="pathway">
    <text evidence="2 11">Protein modification; protein glycosylation.</text>
</comment>
<evidence type="ECO:0000256" key="12">
    <source>
        <dbReference type="SAM" id="MobiDB-lite"/>
    </source>
</evidence>
<evidence type="ECO:0000256" key="11">
    <source>
        <dbReference type="RuleBase" id="RU363110"/>
    </source>
</evidence>
<dbReference type="PANTHER" id="PTHR12413">
    <property type="entry name" value="DOLICHYL GLYCOSYLTRANSFERASE"/>
    <property type="match status" value="1"/>
</dbReference>
<evidence type="ECO:0000256" key="6">
    <source>
        <dbReference type="ARBA" id="ARBA00022692"/>
    </source>
</evidence>
<keyword evidence="14" id="KW-1185">Reference proteome</keyword>
<name>A0A9P0QQ02_9ASCO</name>
<evidence type="ECO:0000256" key="4">
    <source>
        <dbReference type="ARBA" id="ARBA00022676"/>
    </source>
</evidence>
<evidence type="ECO:0000256" key="9">
    <source>
        <dbReference type="ARBA" id="ARBA00023136"/>
    </source>
</evidence>
<keyword evidence="9 11" id="KW-0472">Membrane</keyword>
<keyword evidence="8 11" id="KW-1133">Transmembrane helix</keyword>
<evidence type="ECO:0000256" key="5">
    <source>
        <dbReference type="ARBA" id="ARBA00022679"/>
    </source>
</evidence>
<evidence type="ECO:0000313" key="14">
    <source>
        <dbReference type="Proteomes" id="UP000837801"/>
    </source>
</evidence>
<dbReference type="PANTHER" id="PTHR12413:SF2">
    <property type="entry name" value="DOLICHYL PYROPHOSPHATE GLC1MAN9GLCNAC2 ALPHA-1,3-GLUCOSYLTRANSFERASE-RELATED"/>
    <property type="match status" value="1"/>
</dbReference>
<feature type="region of interest" description="Disordered" evidence="12">
    <location>
        <begin position="1"/>
        <end position="36"/>
    </location>
</feature>
<keyword evidence="5 11" id="KW-0808">Transferase</keyword>
<evidence type="ECO:0000313" key="13">
    <source>
        <dbReference type="EMBL" id="CAH2352608.1"/>
    </source>
</evidence>
<dbReference type="GO" id="GO:0005789">
    <property type="term" value="C:endoplasmic reticulum membrane"/>
    <property type="evidence" value="ECO:0007669"/>
    <property type="project" value="UniProtKB-SubCell"/>
</dbReference>
<dbReference type="InterPro" id="IPR004856">
    <property type="entry name" value="Glyco_trans_ALG6/ALG8"/>
</dbReference>
<evidence type="ECO:0000256" key="10">
    <source>
        <dbReference type="ARBA" id="ARBA00047346"/>
    </source>
</evidence>
<keyword evidence="7 11" id="KW-0256">Endoplasmic reticulum</keyword>
<dbReference type="AlphaFoldDB" id="A0A9P0QQ02"/>
<organism evidence="13 14">
    <name type="scientific">[Candida] railenensis</name>
    <dbReference type="NCBI Taxonomy" id="45579"/>
    <lineage>
        <taxon>Eukaryota</taxon>
        <taxon>Fungi</taxon>
        <taxon>Dikarya</taxon>
        <taxon>Ascomycota</taxon>
        <taxon>Saccharomycotina</taxon>
        <taxon>Pichiomycetes</taxon>
        <taxon>Debaryomycetaceae</taxon>
        <taxon>Kurtzmaniella</taxon>
    </lineage>
</organism>
<proteinExistence type="inferred from homology"/>
<feature type="transmembrane region" description="Helical" evidence="11">
    <location>
        <begin position="312"/>
        <end position="330"/>
    </location>
</feature>
<gene>
    <name evidence="13" type="primary">ALG8</name>
    <name evidence="13" type="ORF">CLIB1423_07S03422</name>
</gene>
<evidence type="ECO:0000256" key="3">
    <source>
        <dbReference type="ARBA" id="ARBA00008715"/>
    </source>
</evidence>
<dbReference type="EC" id="2.4.1.-" evidence="11"/>
<evidence type="ECO:0000256" key="7">
    <source>
        <dbReference type="ARBA" id="ARBA00022824"/>
    </source>
</evidence>
<feature type="transmembrane region" description="Helical" evidence="11">
    <location>
        <begin position="383"/>
        <end position="401"/>
    </location>
</feature>
<feature type="transmembrane region" description="Helical" evidence="11">
    <location>
        <begin position="551"/>
        <end position="573"/>
    </location>
</feature>
<protein>
    <recommendedName>
        <fullName evidence="11">Alpha-1,3-glucosyltransferase</fullName>
        <ecNumber evidence="11">2.4.1.-</ecNumber>
    </recommendedName>
</protein>
<dbReference type="EMBL" id="CAKXYY010000007">
    <property type="protein sequence ID" value="CAH2352608.1"/>
    <property type="molecule type" value="Genomic_DNA"/>
</dbReference>
<keyword evidence="4 11" id="KW-0328">Glycosyltransferase</keyword>
<accession>A0A9P0QQ02</accession>
<feature type="transmembrane region" description="Helical" evidence="11">
    <location>
        <begin position="170"/>
        <end position="187"/>
    </location>
</feature>
<evidence type="ECO:0000256" key="8">
    <source>
        <dbReference type="ARBA" id="ARBA00022989"/>
    </source>
</evidence>